<protein>
    <recommendedName>
        <fullName evidence="1">DUF2326 domain-containing protein</fullName>
    </recommendedName>
</protein>
<evidence type="ECO:0000313" key="2">
    <source>
        <dbReference type="EMBL" id="SFV05481.1"/>
    </source>
</evidence>
<evidence type="ECO:0000313" key="3">
    <source>
        <dbReference type="Proteomes" id="UP000199391"/>
    </source>
</evidence>
<organism evidence="2 3">
    <name type="scientific">Pseudoduganella namucuonensis</name>
    <dbReference type="NCBI Taxonomy" id="1035707"/>
    <lineage>
        <taxon>Bacteria</taxon>
        <taxon>Pseudomonadati</taxon>
        <taxon>Pseudomonadota</taxon>
        <taxon>Betaproteobacteria</taxon>
        <taxon>Burkholderiales</taxon>
        <taxon>Oxalobacteraceae</taxon>
        <taxon>Telluria group</taxon>
        <taxon>Pseudoduganella</taxon>
    </lineage>
</organism>
<gene>
    <name evidence="2" type="ORF">SAMN05216552_10244</name>
</gene>
<evidence type="ECO:0000259" key="1">
    <source>
        <dbReference type="Pfam" id="PF10088"/>
    </source>
</evidence>
<dbReference type="OrthoDB" id="9815945at2"/>
<dbReference type="Proteomes" id="UP000199391">
    <property type="component" value="Unassembled WGS sequence"/>
</dbReference>
<name>A0A1I7L6Y1_9BURK</name>
<dbReference type="RefSeq" id="WP_093557782.1">
    <property type="nucleotide sequence ID" value="NZ_FPBO01000024.1"/>
</dbReference>
<accession>A0A1I7L6Y1</accession>
<dbReference type="Pfam" id="PF10088">
    <property type="entry name" value="DUF2326"/>
    <property type="match status" value="1"/>
</dbReference>
<sequence>MLREIESDAFRVSKVEFHLGLNVVIGDAAAANSIGKSSLLMVIDFVFGGADLLDKNDDIVPNIGHHEYRFLFEFDGQKHYFKRATERSEFVIECDGQYNQIKPLTVAQYTAWLVQAYATPKISLSFRSMVAPYSRVWPKDNVTNVHRPLHAVSSQSASDCINNLIKLFGRFSEVEHSSAVFAQADEHRRVWRKAEGMEFLSRIGKREYEANESALNLISEEVAEIKTNLAQYALNLRAIVDREVMDLAQDKDLLLRERSKVFHQLTRTQQNLQANKHVKSSQLEGLKEYFPDMQVEKLVRIEEFHSAVARLLKQELVQTERTLRLQLNSLDVAIADIDRKVSERVKGHDNPNVIVDRVYQLSEKWTALKSENKKFEKKEELQKDFVEAKESLETVKLAILTDIESAINQELEKLAIDVYGQGANAPTLILGQNSYKYEIDNDTGTGTAFANLVLFDLAILSLTELPFLIHDLPLFKNVEHDAVAAFVVEYTKFPTKQIFTVLDEIEKYGATTVDVLRKRCVLELNEQDVLYKKKWRSR</sequence>
<keyword evidence="3" id="KW-1185">Reference proteome</keyword>
<feature type="domain" description="DUF2326" evidence="1">
    <location>
        <begin position="427"/>
        <end position="507"/>
    </location>
</feature>
<dbReference type="AlphaFoldDB" id="A0A1I7L6Y1"/>
<proteinExistence type="predicted"/>
<dbReference type="InterPro" id="IPR018760">
    <property type="entry name" value="DUF2326"/>
</dbReference>
<reference evidence="3" key="1">
    <citation type="submission" date="2016-10" db="EMBL/GenBank/DDBJ databases">
        <authorList>
            <person name="Varghese N."/>
            <person name="Submissions S."/>
        </authorList>
    </citation>
    <scope>NUCLEOTIDE SEQUENCE [LARGE SCALE GENOMIC DNA]</scope>
    <source>
        <strain evidence="3">CGMCC 1.11014</strain>
    </source>
</reference>
<dbReference type="EMBL" id="FPBO01000024">
    <property type="protein sequence ID" value="SFV05481.1"/>
    <property type="molecule type" value="Genomic_DNA"/>
</dbReference>